<dbReference type="InterPro" id="IPR011990">
    <property type="entry name" value="TPR-like_helical_dom_sf"/>
</dbReference>
<comment type="caution">
    <text evidence="2">The sequence shown here is derived from an EMBL/GenBank/DDBJ whole genome shotgun (WGS) entry which is preliminary data.</text>
</comment>
<feature type="region of interest" description="Disordered" evidence="1">
    <location>
        <begin position="709"/>
        <end position="816"/>
    </location>
</feature>
<sequence length="1257" mass="142045">MDYGSDVHETDDASVDGESRDEHASANTRGASASGSEYSEDEDSEDGDSGDDDSEDGEEDVLTSDESSPMPYTDGRMSPLDFIENLDPQLAQETIASLSVDGIHREGPQSSATGGLSDAMNHLQQASAYWSNVRNLGFGFDVPEEGTAKDLEEKQAETRIAGAPMQNEFFRPGDEEAPGGDTDGPDPAPTDVENVPLSPPPARGSRGGRGQRGGRRRGWKWALAGTEHDKQKQKADERARMKEARGDGRGRGKQRGQVRGRGSRGPRRPADPGREFKEHQTVATQAWMDGDLGRALDSARKAVQANPEVFAAHMLLSEILAKNNQEEDSIAALMSGANTKKDAGVWNQVAQRTTQLAGDVPSEQHRNQALFAYSNALKHARDDEQNQYIARSGKRDMSLELQNYQEARVQCSGMLRLRPLDMDNVRLYAELCAESGNIGEFWRAKEAYETAFNMVAQKGEDLGEPAEAWSHLNIYMEIVDRINSAATANAFFSRTENCQTAIVKLRRLARWILGRQGEAFWDEHVGDDREFDSSNERRAYVAEFQQGRTSRDKAQFGDGLPIELRVKLGLLRIKMGPTHYKEGLQHLDYLLVECDHVDQYYDIFVHVCDALRASRMWETALRFYEAVQDALDVTEEMFFIGMAECYAETGREGDAEGTYLSLIESNPRSALGRIELAKLYEKRGRKEEALPLIKEVMKLGRKDMIVKAKLLTRERTLREPKRPNTPKPPKAPKPPKPPKAPRPPKASKRKRTSGTQTSQENSLQDRSQEDGYRPLHVQYIMPKPTTSPLEPEARDAKRPKRSRVAESRLERMQMETPSVERHWETIHMHWDALEAGADKEAVSHWISSACALLETFCQMDVFFPAKKEKRYRKREFNGYVRTHRSWNDGTSESQMEANALFERLRNEKDEAQESEYLGTLSQAKILHPAVPREFHGFTFEEWQHLFIDLALWYARQAEQDKCYFILRNVLLRANVFAFDPQFNNITLATELCCALMFNDPNLVTDIGRKYITHGEYRAMMPFHLFAASSRLCYGETDFNAGPTQKFMARMIKNMDYPALPPDVRSVIDWGNSAPTLNRRLEKFGEGNEDLDAGVSMMYGHMLAMTQNTGSTGATSYYLRALALQPDSFSINLVLGFCYMHNAMKRQTDNRHYNVQQGLSFMQRYYELRTVSGKAGHVQEVEYNMAKTWHMLGLTHLAVPGYEKVLALSEDVRADRETKQTFEEDDFACEAAFALQQIFALAGNERAAQAITEQWLVL</sequence>
<dbReference type="OrthoDB" id="9991317at2759"/>
<feature type="compositionally biased region" description="Basic and acidic residues" evidence="1">
    <location>
        <begin position="226"/>
        <end position="250"/>
    </location>
</feature>
<dbReference type="GO" id="GO:0006383">
    <property type="term" value="P:transcription by RNA polymerase III"/>
    <property type="evidence" value="ECO:0007669"/>
    <property type="project" value="InterPro"/>
</dbReference>
<evidence type="ECO:0000313" key="2">
    <source>
        <dbReference type="EMBL" id="TKA32125.1"/>
    </source>
</evidence>
<dbReference type="GO" id="GO:0000127">
    <property type="term" value="C:transcription factor TFIIIC complex"/>
    <property type="evidence" value="ECO:0007669"/>
    <property type="project" value="TreeGrafter"/>
</dbReference>
<feature type="compositionally biased region" description="Polar residues" evidence="1">
    <location>
        <begin position="753"/>
        <end position="765"/>
    </location>
</feature>
<feature type="compositionally biased region" description="Basic and acidic residues" evidence="1">
    <location>
        <begin position="709"/>
        <end position="722"/>
    </location>
</feature>
<accession>A0A4U0UCT3</accession>
<organism evidence="2 3">
    <name type="scientific">Salinomyces thailandicus</name>
    <dbReference type="NCBI Taxonomy" id="706561"/>
    <lineage>
        <taxon>Eukaryota</taxon>
        <taxon>Fungi</taxon>
        <taxon>Dikarya</taxon>
        <taxon>Ascomycota</taxon>
        <taxon>Pezizomycotina</taxon>
        <taxon>Dothideomycetes</taxon>
        <taxon>Dothideomycetidae</taxon>
        <taxon>Mycosphaerellales</taxon>
        <taxon>Teratosphaeriaceae</taxon>
        <taxon>Salinomyces</taxon>
    </lineage>
</organism>
<feature type="region of interest" description="Disordered" evidence="1">
    <location>
        <begin position="1"/>
        <end position="85"/>
    </location>
</feature>
<protein>
    <submittedName>
        <fullName evidence="2">Uncharacterized protein</fullName>
    </submittedName>
</protein>
<dbReference type="InterPro" id="IPR039340">
    <property type="entry name" value="Tfc4/TFIIIC-102/Sfc4"/>
</dbReference>
<feature type="compositionally biased region" description="Basic and acidic residues" evidence="1">
    <location>
        <begin position="268"/>
        <end position="280"/>
    </location>
</feature>
<reference evidence="2 3" key="1">
    <citation type="submission" date="2017-03" db="EMBL/GenBank/DDBJ databases">
        <title>Genomes of endolithic fungi from Antarctica.</title>
        <authorList>
            <person name="Coleine C."/>
            <person name="Masonjones S."/>
            <person name="Stajich J.E."/>
        </authorList>
    </citation>
    <scope>NUCLEOTIDE SEQUENCE [LARGE SCALE GENOMIC DNA]</scope>
    <source>
        <strain evidence="2 3">CCFEE 6315</strain>
    </source>
</reference>
<dbReference type="Proteomes" id="UP000308549">
    <property type="component" value="Unassembled WGS sequence"/>
</dbReference>
<feature type="compositionally biased region" description="Basic and acidic residues" evidence="1">
    <location>
        <begin position="803"/>
        <end position="816"/>
    </location>
</feature>
<dbReference type="EMBL" id="NAJL01000006">
    <property type="protein sequence ID" value="TKA32125.1"/>
    <property type="molecule type" value="Genomic_DNA"/>
</dbReference>
<dbReference type="Gene3D" id="1.25.40.10">
    <property type="entry name" value="Tetratricopeptide repeat domain"/>
    <property type="match status" value="3"/>
</dbReference>
<keyword evidence="3" id="KW-1185">Reference proteome</keyword>
<feature type="compositionally biased region" description="Pro residues" evidence="1">
    <location>
        <begin position="723"/>
        <end position="744"/>
    </location>
</feature>
<dbReference type="PANTHER" id="PTHR23082:SF0">
    <property type="entry name" value="GENERAL TRANSCRIPTION FACTOR 3C POLYPEPTIDE 3"/>
    <property type="match status" value="1"/>
</dbReference>
<feature type="compositionally biased region" description="Basic and acidic residues" evidence="1">
    <location>
        <begin position="1"/>
        <end position="24"/>
    </location>
</feature>
<feature type="compositionally biased region" description="Basic residues" evidence="1">
    <location>
        <begin position="251"/>
        <end position="267"/>
    </location>
</feature>
<proteinExistence type="predicted"/>
<evidence type="ECO:0000256" key="1">
    <source>
        <dbReference type="SAM" id="MobiDB-lite"/>
    </source>
</evidence>
<feature type="region of interest" description="Disordered" evidence="1">
    <location>
        <begin position="158"/>
        <end position="285"/>
    </location>
</feature>
<feature type="compositionally biased region" description="Acidic residues" evidence="1">
    <location>
        <begin position="38"/>
        <end position="63"/>
    </location>
</feature>
<evidence type="ECO:0000313" key="3">
    <source>
        <dbReference type="Proteomes" id="UP000308549"/>
    </source>
</evidence>
<dbReference type="SMART" id="SM00028">
    <property type="entry name" value="TPR"/>
    <property type="match status" value="4"/>
</dbReference>
<dbReference type="AlphaFoldDB" id="A0A4U0UCT3"/>
<dbReference type="SUPFAM" id="SSF48452">
    <property type="entry name" value="TPR-like"/>
    <property type="match status" value="2"/>
</dbReference>
<dbReference type="PANTHER" id="PTHR23082">
    <property type="entry name" value="TRANSCRIPTION INITIATION FACTOR IIIC TFIIIC , POLYPEPTIDE 3-RELATED"/>
    <property type="match status" value="1"/>
</dbReference>
<dbReference type="Pfam" id="PF13432">
    <property type="entry name" value="TPR_16"/>
    <property type="match status" value="1"/>
</dbReference>
<dbReference type="InterPro" id="IPR019734">
    <property type="entry name" value="TPR_rpt"/>
</dbReference>
<gene>
    <name evidence="2" type="ORF">B0A50_01373</name>
</gene>
<name>A0A4U0UCT3_9PEZI</name>